<keyword evidence="2" id="KW-1185">Reference proteome</keyword>
<dbReference type="Gramene" id="KGN55460">
    <property type="protein sequence ID" value="KGN55460"/>
    <property type="gene ID" value="Csa_4G652720"/>
</dbReference>
<dbReference type="AlphaFoldDB" id="A0A0A0L0H7"/>
<protein>
    <submittedName>
        <fullName evidence="1">Uncharacterized protein</fullName>
    </submittedName>
</protein>
<evidence type="ECO:0000313" key="2">
    <source>
        <dbReference type="Proteomes" id="UP000029981"/>
    </source>
</evidence>
<name>A0A0A0L0H7_CUCSA</name>
<reference evidence="1 2" key="1">
    <citation type="journal article" date="2009" name="Nat. Genet.">
        <title>The genome of the cucumber, Cucumis sativus L.</title>
        <authorList>
            <person name="Huang S."/>
            <person name="Li R."/>
            <person name="Zhang Z."/>
            <person name="Li L."/>
            <person name="Gu X."/>
            <person name="Fan W."/>
            <person name="Lucas W.J."/>
            <person name="Wang X."/>
            <person name="Xie B."/>
            <person name="Ni P."/>
            <person name="Ren Y."/>
            <person name="Zhu H."/>
            <person name="Li J."/>
            <person name="Lin K."/>
            <person name="Jin W."/>
            <person name="Fei Z."/>
            <person name="Li G."/>
            <person name="Staub J."/>
            <person name="Kilian A."/>
            <person name="van der Vossen E.A."/>
            <person name="Wu Y."/>
            <person name="Guo J."/>
            <person name="He J."/>
            <person name="Jia Z."/>
            <person name="Ren Y."/>
            <person name="Tian G."/>
            <person name="Lu Y."/>
            <person name="Ruan J."/>
            <person name="Qian W."/>
            <person name="Wang M."/>
            <person name="Huang Q."/>
            <person name="Li B."/>
            <person name="Xuan Z."/>
            <person name="Cao J."/>
            <person name="Asan"/>
            <person name="Wu Z."/>
            <person name="Zhang J."/>
            <person name="Cai Q."/>
            <person name="Bai Y."/>
            <person name="Zhao B."/>
            <person name="Han Y."/>
            <person name="Li Y."/>
            <person name="Li X."/>
            <person name="Wang S."/>
            <person name="Shi Q."/>
            <person name="Liu S."/>
            <person name="Cho W.K."/>
            <person name="Kim J.Y."/>
            <person name="Xu Y."/>
            <person name="Heller-Uszynska K."/>
            <person name="Miao H."/>
            <person name="Cheng Z."/>
            <person name="Zhang S."/>
            <person name="Wu J."/>
            <person name="Yang Y."/>
            <person name="Kang H."/>
            <person name="Li M."/>
            <person name="Liang H."/>
            <person name="Ren X."/>
            <person name="Shi Z."/>
            <person name="Wen M."/>
            <person name="Jian M."/>
            <person name="Yang H."/>
            <person name="Zhang G."/>
            <person name="Yang Z."/>
            <person name="Chen R."/>
            <person name="Liu S."/>
            <person name="Li J."/>
            <person name="Ma L."/>
            <person name="Liu H."/>
            <person name="Zhou Y."/>
            <person name="Zhao J."/>
            <person name="Fang X."/>
            <person name="Li G."/>
            <person name="Fang L."/>
            <person name="Li Y."/>
            <person name="Liu D."/>
            <person name="Zheng H."/>
            <person name="Zhang Y."/>
            <person name="Qin N."/>
            <person name="Li Z."/>
            <person name="Yang G."/>
            <person name="Yang S."/>
            <person name="Bolund L."/>
            <person name="Kristiansen K."/>
            <person name="Zheng H."/>
            <person name="Li S."/>
            <person name="Zhang X."/>
            <person name="Yang H."/>
            <person name="Wang J."/>
            <person name="Sun R."/>
            <person name="Zhang B."/>
            <person name="Jiang S."/>
            <person name="Wang J."/>
            <person name="Du Y."/>
            <person name="Li S."/>
        </authorList>
    </citation>
    <scope>NUCLEOTIDE SEQUENCE [LARGE SCALE GENOMIC DNA]</scope>
    <source>
        <strain evidence="2">cv. 9930</strain>
    </source>
</reference>
<gene>
    <name evidence="1" type="ORF">Csa_4G652720</name>
</gene>
<organism evidence="1 2">
    <name type="scientific">Cucumis sativus</name>
    <name type="common">Cucumber</name>
    <dbReference type="NCBI Taxonomy" id="3659"/>
    <lineage>
        <taxon>Eukaryota</taxon>
        <taxon>Viridiplantae</taxon>
        <taxon>Streptophyta</taxon>
        <taxon>Embryophyta</taxon>
        <taxon>Tracheophyta</taxon>
        <taxon>Spermatophyta</taxon>
        <taxon>Magnoliopsida</taxon>
        <taxon>eudicotyledons</taxon>
        <taxon>Gunneridae</taxon>
        <taxon>Pentapetalae</taxon>
        <taxon>rosids</taxon>
        <taxon>fabids</taxon>
        <taxon>Cucurbitales</taxon>
        <taxon>Cucurbitaceae</taxon>
        <taxon>Benincaseae</taxon>
        <taxon>Cucumis</taxon>
    </lineage>
</organism>
<dbReference type="EMBL" id="CM002925">
    <property type="protein sequence ID" value="KGN55460.1"/>
    <property type="molecule type" value="Genomic_DNA"/>
</dbReference>
<reference evidence="1 2" key="2">
    <citation type="journal article" date="2009" name="PLoS ONE">
        <title>An integrated genetic and cytogenetic map of the cucumber genome.</title>
        <authorList>
            <person name="Ren Y."/>
            <person name="Zhang Z."/>
            <person name="Liu J."/>
            <person name="Staub J.E."/>
            <person name="Han Y."/>
            <person name="Cheng Z."/>
            <person name="Li X."/>
            <person name="Lu J."/>
            <person name="Miao H."/>
            <person name="Kang H."/>
            <person name="Xie B."/>
            <person name="Gu X."/>
            <person name="Wang X."/>
            <person name="Du Y."/>
            <person name="Jin W."/>
            <person name="Huang S."/>
        </authorList>
    </citation>
    <scope>NUCLEOTIDE SEQUENCE [LARGE SCALE GENOMIC DNA]</scope>
    <source>
        <strain evidence="2">cv. 9930</strain>
    </source>
</reference>
<evidence type="ECO:0000313" key="1">
    <source>
        <dbReference type="EMBL" id="KGN55460.1"/>
    </source>
</evidence>
<reference evidence="1 2" key="3">
    <citation type="journal article" date="2010" name="BMC Genomics">
        <title>Transcriptome sequencing and comparative analysis of cucumber flowers with different sex types.</title>
        <authorList>
            <person name="Guo S."/>
            <person name="Zheng Y."/>
            <person name="Joung J.G."/>
            <person name="Liu S."/>
            <person name="Zhang Z."/>
            <person name="Crasta O.R."/>
            <person name="Sobral B.W."/>
            <person name="Xu Y."/>
            <person name="Huang S."/>
            <person name="Fei Z."/>
        </authorList>
    </citation>
    <scope>NUCLEOTIDE SEQUENCE [LARGE SCALE GENOMIC DNA]</scope>
    <source>
        <strain evidence="2">cv. 9930</strain>
    </source>
</reference>
<sequence length="64" mass="7223">MGPAEAERPIVRTTPRFSFLHVFPSHSLIPSVLPPRSPLLWSKRLPLDACRPVLVPRVAEREPT</sequence>
<accession>A0A0A0L0H7</accession>
<proteinExistence type="predicted"/>
<dbReference type="Proteomes" id="UP000029981">
    <property type="component" value="Chromosome 4"/>
</dbReference>
<reference evidence="1 2" key="4">
    <citation type="journal article" date="2011" name="BMC Genomics">
        <title>RNA-Seq improves annotation of protein-coding genes in the cucumber genome.</title>
        <authorList>
            <person name="Li Z."/>
            <person name="Zhang Z."/>
            <person name="Yan P."/>
            <person name="Huang S."/>
            <person name="Fei Z."/>
            <person name="Lin K."/>
        </authorList>
    </citation>
    <scope>NUCLEOTIDE SEQUENCE [LARGE SCALE GENOMIC DNA]</scope>
    <source>
        <strain evidence="2">cv. 9930</strain>
    </source>
</reference>